<sequence length="110" mass="11979">MELGKHQDSQVLSCAVASICWSGFTGGRHTEEKGQSGEGPEAVGRAVAASIWPSFGPIRIEKVELRTRLSMATGAFGPFCCYGQMQLKKEDDMYGSFLCMPHLYVCAFGH</sequence>
<organism evidence="1 2">
    <name type="scientific">Musa balbisiana</name>
    <name type="common">Banana</name>
    <dbReference type="NCBI Taxonomy" id="52838"/>
    <lineage>
        <taxon>Eukaryota</taxon>
        <taxon>Viridiplantae</taxon>
        <taxon>Streptophyta</taxon>
        <taxon>Embryophyta</taxon>
        <taxon>Tracheophyta</taxon>
        <taxon>Spermatophyta</taxon>
        <taxon>Magnoliopsida</taxon>
        <taxon>Liliopsida</taxon>
        <taxon>Zingiberales</taxon>
        <taxon>Musaceae</taxon>
        <taxon>Musa</taxon>
    </lineage>
</organism>
<accession>A0A4S8IWX8</accession>
<keyword evidence="2" id="KW-1185">Reference proteome</keyword>
<proteinExistence type="predicted"/>
<dbReference type="EMBL" id="PYDT01000008">
    <property type="protein sequence ID" value="THU53345.1"/>
    <property type="molecule type" value="Genomic_DNA"/>
</dbReference>
<dbReference type="AlphaFoldDB" id="A0A4S8IWX8"/>
<protein>
    <submittedName>
        <fullName evidence="1">Uncharacterized protein</fullName>
    </submittedName>
</protein>
<reference evidence="1 2" key="1">
    <citation type="journal article" date="2019" name="Nat. Plants">
        <title>Genome sequencing of Musa balbisiana reveals subgenome evolution and function divergence in polyploid bananas.</title>
        <authorList>
            <person name="Yao X."/>
        </authorList>
    </citation>
    <scope>NUCLEOTIDE SEQUENCE [LARGE SCALE GENOMIC DNA]</scope>
    <source>
        <strain evidence="2">cv. DH-PKW</strain>
        <tissue evidence="1">Leaves</tissue>
    </source>
</reference>
<gene>
    <name evidence="1" type="ORF">C4D60_Mb10t13420</name>
</gene>
<evidence type="ECO:0000313" key="2">
    <source>
        <dbReference type="Proteomes" id="UP000317650"/>
    </source>
</evidence>
<dbReference type="Proteomes" id="UP000317650">
    <property type="component" value="Chromosome 10"/>
</dbReference>
<comment type="caution">
    <text evidence="1">The sequence shown here is derived from an EMBL/GenBank/DDBJ whole genome shotgun (WGS) entry which is preliminary data.</text>
</comment>
<evidence type="ECO:0000313" key="1">
    <source>
        <dbReference type="EMBL" id="THU53345.1"/>
    </source>
</evidence>
<name>A0A4S8IWX8_MUSBA</name>